<evidence type="ECO:0000313" key="2">
    <source>
        <dbReference type="Proteomes" id="UP000077623"/>
    </source>
</evidence>
<evidence type="ECO:0000313" key="1">
    <source>
        <dbReference type="EMBL" id="OAL10518.1"/>
    </source>
</evidence>
<organism evidence="1 2">
    <name type="scientific">Candidatus Mycoplasma haematobovis</name>
    <dbReference type="NCBI Taxonomy" id="432608"/>
    <lineage>
        <taxon>Bacteria</taxon>
        <taxon>Bacillati</taxon>
        <taxon>Mycoplasmatota</taxon>
        <taxon>Mollicutes</taxon>
        <taxon>Mycoplasmataceae</taxon>
        <taxon>Mycoplasma</taxon>
    </lineage>
</organism>
<name>A0A1A9QE51_9MOLU</name>
<sequence length="209" mass="23474">MHTAIKGVVGSIGGGGYAVNYLLASNELADKLIQKGYTILPSDSEHWKTILTSYKTVVTADNKLRFGTFAGTGNKAEEELSKYCQNLLKPHTSENIKDPDNYKKAEKWCVTPVTVKDILKHEKYVPINIDTSNNQIAKNSAWEAKVKLHKKSNTKINNLGLSTDENTVTEEDIRKIKEKCTEIGGKKNHEAEYETNLEHFKNWCSNKSN</sequence>
<accession>A0A1A9QE51</accession>
<dbReference type="RefSeq" id="WP_187149752.1">
    <property type="nucleotide sequence ID" value="NZ_LWUJ01000010.1"/>
</dbReference>
<reference evidence="2" key="1">
    <citation type="submission" date="2016-04" db="EMBL/GenBank/DDBJ databases">
        <authorList>
            <person name="Quiroz-Castaneda R.E."/>
            <person name="Martinez-Ocampo F."/>
        </authorList>
    </citation>
    <scope>NUCLEOTIDE SEQUENCE [LARGE SCALE GENOMIC DNA]</scope>
    <source>
        <strain evidence="2">INIFAP01</strain>
    </source>
</reference>
<protein>
    <submittedName>
        <fullName evidence="1">Uncharacterized protein</fullName>
    </submittedName>
</protein>
<dbReference type="STRING" id="432608.A6V39_00440"/>
<comment type="caution">
    <text evidence="1">The sequence shown here is derived from an EMBL/GenBank/DDBJ whole genome shotgun (WGS) entry which is preliminary data.</text>
</comment>
<proteinExistence type="predicted"/>
<dbReference type="Proteomes" id="UP000077623">
    <property type="component" value="Unassembled WGS sequence"/>
</dbReference>
<gene>
    <name evidence="1" type="ORF">A6V39_00440</name>
</gene>
<dbReference type="AlphaFoldDB" id="A0A1A9QE51"/>
<keyword evidence="2" id="KW-1185">Reference proteome</keyword>
<dbReference type="EMBL" id="LWUJ01000010">
    <property type="protein sequence ID" value="OAL10518.1"/>
    <property type="molecule type" value="Genomic_DNA"/>
</dbReference>